<accession>A0A4Y2P352</accession>
<keyword evidence="3" id="KW-1185">Reference proteome</keyword>
<protein>
    <submittedName>
        <fullName evidence="2">Uncharacterized protein</fullName>
    </submittedName>
</protein>
<name>A0A4Y2P352_ARAVE</name>
<organism evidence="2 3">
    <name type="scientific">Araneus ventricosus</name>
    <name type="common">Orbweaver spider</name>
    <name type="synonym">Epeira ventricosa</name>
    <dbReference type="NCBI Taxonomy" id="182803"/>
    <lineage>
        <taxon>Eukaryota</taxon>
        <taxon>Metazoa</taxon>
        <taxon>Ecdysozoa</taxon>
        <taxon>Arthropoda</taxon>
        <taxon>Chelicerata</taxon>
        <taxon>Arachnida</taxon>
        <taxon>Araneae</taxon>
        <taxon>Araneomorphae</taxon>
        <taxon>Entelegynae</taxon>
        <taxon>Araneoidea</taxon>
        <taxon>Araneidae</taxon>
        <taxon>Araneus</taxon>
    </lineage>
</organism>
<evidence type="ECO:0000256" key="1">
    <source>
        <dbReference type="SAM" id="MobiDB-lite"/>
    </source>
</evidence>
<proteinExistence type="predicted"/>
<gene>
    <name evidence="2" type="ORF">AVEN_90877_1</name>
</gene>
<dbReference type="Proteomes" id="UP000499080">
    <property type="component" value="Unassembled WGS sequence"/>
</dbReference>
<sequence length="105" mass="11907">MVYRNENLDNTSSSSGQDNGQENYKSQNSNQYGLDGLKCALDHFKPITFYAALNDYDRNVELFVLPVSACSRSFEVSSSHEQSSYPFLKIFKVNGSVERSKCFNQ</sequence>
<evidence type="ECO:0000313" key="2">
    <source>
        <dbReference type="EMBL" id="GBN45492.1"/>
    </source>
</evidence>
<feature type="region of interest" description="Disordered" evidence="1">
    <location>
        <begin position="1"/>
        <end position="29"/>
    </location>
</feature>
<dbReference type="EMBL" id="BGPR01010311">
    <property type="protein sequence ID" value="GBN45492.1"/>
    <property type="molecule type" value="Genomic_DNA"/>
</dbReference>
<evidence type="ECO:0000313" key="3">
    <source>
        <dbReference type="Proteomes" id="UP000499080"/>
    </source>
</evidence>
<reference evidence="2 3" key="1">
    <citation type="journal article" date="2019" name="Sci. Rep.">
        <title>Orb-weaving spider Araneus ventricosus genome elucidates the spidroin gene catalogue.</title>
        <authorList>
            <person name="Kono N."/>
            <person name="Nakamura H."/>
            <person name="Ohtoshi R."/>
            <person name="Moran D.A.P."/>
            <person name="Shinohara A."/>
            <person name="Yoshida Y."/>
            <person name="Fujiwara M."/>
            <person name="Mori M."/>
            <person name="Tomita M."/>
            <person name="Arakawa K."/>
        </authorList>
    </citation>
    <scope>NUCLEOTIDE SEQUENCE [LARGE SCALE GENOMIC DNA]</scope>
</reference>
<comment type="caution">
    <text evidence="2">The sequence shown here is derived from an EMBL/GenBank/DDBJ whole genome shotgun (WGS) entry which is preliminary data.</text>
</comment>
<feature type="compositionally biased region" description="Polar residues" evidence="1">
    <location>
        <begin position="8"/>
        <end position="29"/>
    </location>
</feature>
<dbReference type="AlphaFoldDB" id="A0A4Y2P352"/>